<dbReference type="InterPro" id="IPR035973">
    <property type="entry name" value="Cyt_c_oxidase_su3-like_sf"/>
</dbReference>
<dbReference type="Pfam" id="PF00510">
    <property type="entry name" value="COX3"/>
    <property type="match status" value="1"/>
</dbReference>
<reference evidence="9" key="1">
    <citation type="journal article" date="2011" name="Environ. Microbiol.">
        <title>Time-series analyses of Monterey Bay coastal microbial picoplankton using a 'genome proxy' microarray.</title>
        <authorList>
            <person name="Rich V.I."/>
            <person name="Pham V.D."/>
            <person name="Eppley J."/>
            <person name="Shi Y."/>
            <person name="DeLong E.F."/>
        </authorList>
    </citation>
    <scope>NUCLEOTIDE SEQUENCE</scope>
</reference>
<accession>E0XRB7</accession>
<dbReference type="EMBL" id="GU474850">
    <property type="protein sequence ID" value="ADI16958.1"/>
    <property type="molecule type" value="Genomic_DNA"/>
</dbReference>
<evidence type="ECO:0000256" key="5">
    <source>
        <dbReference type="ARBA" id="ARBA00023136"/>
    </source>
</evidence>
<keyword evidence="4 7" id="KW-1133">Transmembrane helix</keyword>
<dbReference type="InterPro" id="IPR013833">
    <property type="entry name" value="Cyt_c_oxidase_su3_a-hlx"/>
</dbReference>
<dbReference type="AlphaFoldDB" id="E0XRB7"/>
<evidence type="ECO:0000256" key="2">
    <source>
        <dbReference type="ARBA" id="ARBA00010581"/>
    </source>
</evidence>
<dbReference type="GO" id="GO:0005886">
    <property type="term" value="C:plasma membrane"/>
    <property type="evidence" value="ECO:0007669"/>
    <property type="project" value="UniProtKB-SubCell"/>
</dbReference>
<evidence type="ECO:0000256" key="7">
    <source>
        <dbReference type="SAM" id="Phobius"/>
    </source>
</evidence>
<dbReference type="GO" id="GO:0004129">
    <property type="term" value="F:cytochrome-c oxidase activity"/>
    <property type="evidence" value="ECO:0007669"/>
    <property type="project" value="InterPro"/>
</dbReference>
<feature type="transmembrane region" description="Helical" evidence="7">
    <location>
        <begin position="99"/>
        <end position="117"/>
    </location>
</feature>
<keyword evidence="3 6" id="KW-0812">Transmembrane</keyword>
<dbReference type="CDD" id="cd02862">
    <property type="entry name" value="NorE_like"/>
    <property type="match status" value="1"/>
</dbReference>
<dbReference type="Gene3D" id="1.20.120.80">
    <property type="entry name" value="Cytochrome c oxidase, subunit III, four-helix bundle"/>
    <property type="match status" value="1"/>
</dbReference>
<dbReference type="GO" id="GO:0019646">
    <property type="term" value="P:aerobic electron transport chain"/>
    <property type="evidence" value="ECO:0007669"/>
    <property type="project" value="InterPro"/>
</dbReference>
<evidence type="ECO:0000259" key="8">
    <source>
        <dbReference type="PROSITE" id="PS50253"/>
    </source>
</evidence>
<evidence type="ECO:0000256" key="3">
    <source>
        <dbReference type="ARBA" id="ARBA00022692"/>
    </source>
</evidence>
<name>E0XRB7_9BACT</name>
<evidence type="ECO:0000256" key="6">
    <source>
        <dbReference type="RuleBase" id="RU003376"/>
    </source>
</evidence>
<evidence type="ECO:0000256" key="4">
    <source>
        <dbReference type="ARBA" id="ARBA00022989"/>
    </source>
</evidence>
<dbReference type="InterPro" id="IPR024791">
    <property type="entry name" value="Cyt_c/ubiquinol_Oxase_su3"/>
</dbReference>
<keyword evidence="5 7" id="KW-0472">Membrane</keyword>
<organism evidence="9">
    <name type="scientific">uncultured Fidelibacterota bacterium HF0010_18O13</name>
    <dbReference type="NCBI Taxonomy" id="710789"/>
    <lineage>
        <taxon>Bacteria</taxon>
        <taxon>Pseudomonadati</taxon>
        <taxon>Fidelibacterota</taxon>
        <taxon>environmental samples</taxon>
    </lineage>
</organism>
<comment type="subcellular location">
    <subcellularLocation>
        <location evidence="6">Cell membrane</location>
        <topology evidence="6">Multi-pass membrane protein</topology>
    </subcellularLocation>
    <subcellularLocation>
        <location evidence="1">Membrane</location>
        <topology evidence="1">Multi-pass membrane protein</topology>
    </subcellularLocation>
</comment>
<evidence type="ECO:0000313" key="9">
    <source>
        <dbReference type="EMBL" id="ADI16958.1"/>
    </source>
</evidence>
<comment type="similarity">
    <text evidence="2 6">Belongs to the cytochrome c oxidase subunit 3 family.</text>
</comment>
<feature type="transmembrane region" description="Helical" evidence="7">
    <location>
        <begin position="72"/>
        <end position="93"/>
    </location>
</feature>
<dbReference type="PANTHER" id="PTHR11403:SF6">
    <property type="entry name" value="NITRIC OXIDE REDUCTASE SUBUNIT E"/>
    <property type="match status" value="1"/>
</dbReference>
<dbReference type="InterPro" id="IPR000298">
    <property type="entry name" value="Cyt_c_oxidase-like_su3"/>
</dbReference>
<feature type="domain" description="Heme-copper oxidase subunit III family profile" evidence="8">
    <location>
        <begin position="27"/>
        <end position="219"/>
    </location>
</feature>
<dbReference type="PROSITE" id="PS50253">
    <property type="entry name" value="COX3"/>
    <property type="match status" value="1"/>
</dbReference>
<protein>
    <submittedName>
        <fullName evidence="9">Heme/copper-type cytochrome/quinol oxidase, subunit 3</fullName>
    </submittedName>
</protein>
<feature type="transmembrane region" description="Helical" evidence="7">
    <location>
        <begin position="28"/>
        <end position="51"/>
    </location>
</feature>
<feature type="transmembrane region" description="Helical" evidence="7">
    <location>
        <begin position="199"/>
        <end position="218"/>
    </location>
</feature>
<dbReference type="PANTHER" id="PTHR11403">
    <property type="entry name" value="CYTOCHROME C OXIDASE SUBUNIT III"/>
    <property type="match status" value="1"/>
</dbReference>
<feature type="transmembrane region" description="Helical" evidence="7">
    <location>
        <begin position="155"/>
        <end position="179"/>
    </location>
</feature>
<evidence type="ECO:0000256" key="1">
    <source>
        <dbReference type="ARBA" id="ARBA00004141"/>
    </source>
</evidence>
<dbReference type="SUPFAM" id="SSF81452">
    <property type="entry name" value="Cytochrome c oxidase subunit III-like"/>
    <property type="match status" value="1"/>
</dbReference>
<proteinExistence type="inferred from homology"/>
<sequence length="219" mass="25326">MGHHNPDSPSHLKHYFHDVNQQYETSKFAMWAFILTEVLTFAGLFVAYIVYRSWYPDMFVDAHKLLDVNKGLMNTIVLITSSLTMALAIWAIQKNNKKLSVVMLVSTFIFALVFLGIKYLEYSHKFEVGQLPGEFYSYMGPDAAHLNNPHIFFSIYFIMTGLHGLHVAIGMGLIAWLIYSTQKGNLTSEYYTPMEMIGIFWHLVDLIWIYLFPLFYLIG</sequence>